<keyword evidence="2" id="KW-1185">Reference proteome</keyword>
<proteinExistence type="predicted"/>
<accession>A0A2A6BX75</accession>
<sequence length="208" mass="22929">MLSYSTLRLPIPCTSIHSQMTIIPSSNQSMGITRILPITLLSLQIFSLPLMCGYSLTYSILGPIISGTPDSQQFPLNHITNNHVVITGFSELTQSIKPSIAIQSEFPVQPHTSHTTKGGSFIDDEIHFPVANHPPIIATSNHHSIDRNHIPITGSIPMKNSHLIPLKFDAHHDPPDFTSIRDHTLSHTLVNTKFKCQVGENLITSMSD</sequence>
<accession>A0A8R1Z0P1</accession>
<evidence type="ECO:0000313" key="2">
    <source>
        <dbReference type="Proteomes" id="UP000005239"/>
    </source>
</evidence>
<dbReference type="EnsemblMetazoa" id="PPA42620.1">
    <property type="protein sequence ID" value="PPA42620.1"/>
    <property type="gene ID" value="WBGene00280989"/>
</dbReference>
<protein>
    <submittedName>
        <fullName evidence="1">Uncharacterized protein</fullName>
    </submittedName>
</protein>
<gene>
    <name evidence="1" type="primary">WBGene00280989</name>
</gene>
<reference evidence="2" key="1">
    <citation type="journal article" date="2008" name="Nat. Genet.">
        <title>The Pristionchus pacificus genome provides a unique perspective on nematode lifestyle and parasitism.</title>
        <authorList>
            <person name="Dieterich C."/>
            <person name="Clifton S.W."/>
            <person name="Schuster L.N."/>
            <person name="Chinwalla A."/>
            <person name="Delehaunty K."/>
            <person name="Dinkelacker I."/>
            <person name="Fulton L."/>
            <person name="Fulton R."/>
            <person name="Godfrey J."/>
            <person name="Minx P."/>
            <person name="Mitreva M."/>
            <person name="Roeseler W."/>
            <person name="Tian H."/>
            <person name="Witte H."/>
            <person name="Yang S.P."/>
            <person name="Wilson R.K."/>
            <person name="Sommer R.J."/>
        </authorList>
    </citation>
    <scope>NUCLEOTIDE SEQUENCE [LARGE SCALE GENOMIC DNA]</scope>
    <source>
        <strain evidence="2">PS312</strain>
    </source>
</reference>
<evidence type="ECO:0000313" key="1">
    <source>
        <dbReference type="EnsemblMetazoa" id="PPA42620.1"/>
    </source>
</evidence>
<dbReference type="AlphaFoldDB" id="A0A2A6BX75"/>
<organism evidence="1 2">
    <name type="scientific">Pristionchus pacificus</name>
    <name type="common">Parasitic nematode worm</name>
    <dbReference type="NCBI Taxonomy" id="54126"/>
    <lineage>
        <taxon>Eukaryota</taxon>
        <taxon>Metazoa</taxon>
        <taxon>Ecdysozoa</taxon>
        <taxon>Nematoda</taxon>
        <taxon>Chromadorea</taxon>
        <taxon>Rhabditida</taxon>
        <taxon>Rhabditina</taxon>
        <taxon>Diplogasteromorpha</taxon>
        <taxon>Diplogasteroidea</taxon>
        <taxon>Neodiplogasteridae</taxon>
        <taxon>Pristionchus</taxon>
    </lineage>
</organism>
<reference evidence="1" key="2">
    <citation type="submission" date="2022-06" db="UniProtKB">
        <authorList>
            <consortium name="EnsemblMetazoa"/>
        </authorList>
    </citation>
    <scope>IDENTIFICATION</scope>
    <source>
        <strain evidence="1">PS312</strain>
    </source>
</reference>
<dbReference type="Proteomes" id="UP000005239">
    <property type="component" value="Unassembled WGS sequence"/>
</dbReference>
<name>A0A2A6BX75_PRIPA</name>